<reference evidence="1" key="1">
    <citation type="journal article" date="2021" name="PeerJ">
        <title>Extensive microbial diversity within the chicken gut microbiome revealed by metagenomics and culture.</title>
        <authorList>
            <person name="Gilroy R."/>
            <person name="Ravi A."/>
            <person name="Getino M."/>
            <person name="Pursley I."/>
            <person name="Horton D.L."/>
            <person name="Alikhan N.F."/>
            <person name="Baker D."/>
            <person name="Gharbi K."/>
            <person name="Hall N."/>
            <person name="Watson M."/>
            <person name="Adriaenssens E.M."/>
            <person name="Foster-Nyarko E."/>
            <person name="Jarju S."/>
            <person name="Secka A."/>
            <person name="Antonio M."/>
            <person name="Oren A."/>
            <person name="Chaudhuri R.R."/>
            <person name="La Ragione R."/>
            <person name="Hildebrand F."/>
            <person name="Pallen M.J."/>
        </authorList>
    </citation>
    <scope>NUCLEOTIDE SEQUENCE</scope>
    <source>
        <strain evidence="1">CHK33-5263</strain>
    </source>
</reference>
<sequence length="1234" mass="133672">ATSNANGIATLILTGETQESVDGYEVHITPPSGYQYSGDEIGTNDENRRIVLEKARTGGNYGDFSMVNAIVTDELGLATTVSISMYTLGAPDTYDVLFDEEDTTEYFYTFQTTTAGRYRVTLDLPEGIDLAVKEYSPYEASMSAFYLAQRGPVDEAGNMITDATALEFEISEEHAADLRSSTHTFGISLTSEDVTLPVELQFTLERIGDPTPAPTGIEELVVAEHVPEALEVPVGLLTGVALDGSAELVLDSDGYYHIGTVDGPYLLAKLNGASRYMDASFSTAEMSGNKNLHIPGSVNPETNTYPVYAYVSYVDPNADILEVDPNSFIAQYSSACNGDGVVRVTEELRLFLKRYAGYMGAMGIYQGEVSEENYWLIPCYYYQSDATEVAYRSEASQPARLDGNGFYEITIPANGTAYLRAYGYRGYEITVYSASASAMFNNKQYQANDGTEFSFQTEPQEHDEYYSNWWTNFSLSNSGTSEITVRFSVANGTFGTTARNPYTFVEDVVMGVAYDSVSLYYAFKPSESGLYAFRAYGEGMNPMITVSGEENPFGSGEDGFLATQQLTADTTYIYELGSQLSAGATYSIVVTKVDAIEGEGTQEDPYVISGEGEYALTYPLDPSSTDASVVYMDTIYVTIDGDTFWTLTAEDFGFSYPNIHYNDPSSGNKMQLGLGSGFSTIPDVDEYWLEDAIILTVEEQEPGTSEYNPIVMEVNSSVTVNDTSEWGAPYYYSFTAEKDGDYTVYATNTSVQITVNGGLPASDVNGRGATNTFEAEAGETYVVEVNGWGSKVYDIYLIEGTRPDYDQPDSGSGTEADPYVISKALTYRAEVPAGGSVYYSISGSDRFTVTVEDVATAQVVYNGETYTPVDGVINFVTEADVTDLVFTTSDGAALEYNFTLTEYVVYEPIAAEGSELVGTLLSLGENTVTGGADYWTPANYYFVPEKSGDYKVSVSGAEFSFYYYNAQFGSNEEDFMYDGDSTVIYMKAGTVYAFYSYTAGTVTFTPVDVAYDSYTGEGREDSHFILGGAGSGIGAYEVEIGSNTTLYFSYGATSELTVSTNSTAVSAFYNGTTYAADGETPFSFTSAAPLGIGSVTFSVTNNTNETVTIVLYVSQTYTLTAPGEGGEPTGTEVVEGTNTCTVYAADYADDGSSYGTSFYFTAETAGIYSFNLTTTAAGELALVDMNSAYPESIMEFPYSVELEAGETFEFCINIFDWNAWAAADGTVTVTITQA</sequence>
<reference evidence="1" key="2">
    <citation type="submission" date="2021-04" db="EMBL/GenBank/DDBJ databases">
        <authorList>
            <person name="Gilroy R."/>
        </authorList>
    </citation>
    <scope>NUCLEOTIDE SEQUENCE</scope>
    <source>
        <strain evidence="1">CHK33-5263</strain>
    </source>
</reference>
<evidence type="ECO:0000313" key="2">
    <source>
        <dbReference type="Proteomes" id="UP000824044"/>
    </source>
</evidence>
<dbReference type="Proteomes" id="UP000824044">
    <property type="component" value="Unassembled WGS sequence"/>
</dbReference>
<gene>
    <name evidence="1" type="ORF">H9812_02430</name>
</gene>
<accession>A0A9D2IVT7</accession>
<protein>
    <submittedName>
        <fullName evidence="1">Uncharacterized protein</fullName>
    </submittedName>
</protein>
<comment type="caution">
    <text evidence="1">The sequence shown here is derived from an EMBL/GenBank/DDBJ whole genome shotgun (WGS) entry which is preliminary data.</text>
</comment>
<dbReference type="EMBL" id="DXBS01000052">
    <property type="protein sequence ID" value="HIZ24317.1"/>
    <property type="molecule type" value="Genomic_DNA"/>
</dbReference>
<feature type="non-terminal residue" evidence="1">
    <location>
        <position position="1"/>
    </location>
</feature>
<proteinExistence type="predicted"/>
<evidence type="ECO:0000313" key="1">
    <source>
        <dbReference type="EMBL" id="HIZ24317.1"/>
    </source>
</evidence>
<organism evidence="1 2">
    <name type="scientific">Candidatus Gallimonas intestinigallinarum</name>
    <dbReference type="NCBI Taxonomy" id="2838604"/>
    <lineage>
        <taxon>Bacteria</taxon>
        <taxon>Bacillati</taxon>
        <taxon>Bacillota</taxon>
        <taxon>Clostridia</taxon>
        <taxon>Candidatus Gallimonas</taxon>
    </lineage>
</organism>
<dbReference type="AlphaFoldDB" id="A0A9D2IVT7"/>
<name>A0A9D2IVT7_9FIRM</name>